<dbReference type="AlphaFoldDB" id="A0A382BG53"/>
<evidence type="ECO:0000313" key="1">
    <source>
        <dbReference type="EMBL" id="SVB12785.1"/>
    </source>
</evidence>
<organism evidence="1">
    <name type="scientific">marine metagenome</name>
    <dbReference type="NCBI Taxonomy" id="408172"/>
    <lineage>
        <taxon>unclassified sequences</taxon>
        <taxon>metagenomes</taxon>
        <taxon>ecological metagenomes</taxon>
    </lineage>
</organism>
<proteinExistence type="predicted"/>
<name>A0A382BG53_9ZZZZ</name>
<gene>
    <name evidence="1" type="ORF">METZ01_LOCUS165639</name>
</gene>
<sequence>MAVGKIFFDFKGNYFPYFFIGEYVLGRNKIYITKKDQLEARRSRQRRYYWKHRESILEKKKKAYWLKKYKGYEEL</sequence>
<accession>A0A382BG53</accession>
<dbReference type="EMBL" id="UINC01029672">
    <property type="protein sequence ID" value="SVB12785.1"/>
    <property type="molecule type" value="Genomic_DNA"/>
</dbReference>
<protein>
    <submittedName>
        <fullName evidence="1">Uncharacterized protein</fullName>
    </submittedName>
</protein>
<reference evidence="1" key="1">
    <citation type="submission" date="2018-05" db="EMBL/GenBank/DDBJ databases">
        <authorList>
            <person name="Lanie J.A."/>
            <person name="Ng W.-L."/>
            <person name="Kazmierczak K.M."/>
            <person name="Andrzejewski T.M."/>
            <person name="Davidsen T.M."/>
            <person name="Wayne K.J."/>
            <person name="Tettelin H."/>
            <person name="Glass J.I."/>
            <person name="Rusch D."/>
            <person name="Podicherti R."/>
            <person name="Tsui H.-C.T."/>
            <person name="Winkler M.E."/>
        </authorList>
    </citation>
    <scope>NUCLEOTIDE SEQUENCE</scope>
</reference>